<dbReference type="EMBL" id="BPLR01004964">
    <property type="protein sequence ID" value="GIX98809.1"/>
    <property type="molecule type" value="Genomic_DNA"/>
</dbReference>
<organism evidence="1 2">
    <name type="scientific">Caerostris extrusa</name>
    <name type="common">Bark spider</name>
    <name type="synonym">Caerostris bankana</name>
    <dbReference type="NCBI Taxonomy" id="172846"/>
    <lineage>
        <taxon>Eukaryota</taxon>
        <taxon>Metazoa</taxon>
        <taxon>Ecdysozoa</taxon>
        <taxon>Arthropoda</taxon>
        <taxon>Chelicerata</taxon>
        <taxon>Arachnida</taxon>
        <taxon>Araneae</taxon>
        <taxon>Araneomorphae</taxon>
        <taxon>Entelegynae</taxon>
        <taxon>Araneoidea</taxon>
        <taxon>Araneidae</taxon>
        <taxon>Caerostris</taxon>
    </lineage>
</organism>
<evidence type="ECO:0000313" key="2">
    <source>
        <dbReference type="Proteomes" id="UP001054945"/>
    </source>
</evidence>
<protein>
    <submittedName>
        <fullName evidence="1">Uncharacterized protein</fullName>
    </submittedName>
</protein>
<evidence type="ECO:0000313" key="1">
    <source>
        <dbReference type="EMBL" id="GIX98809.1"/>
    </source>
</evidence>
<proteinExistence type="predicted"/>
<reference evidence="1 2" key="1">
    <citation type="submission" date="2021-06" db="EMBL/GenBank/DDBJ databases">
        <title>Caerostris extrusa draft genome.</title>
        <authorList>
            <person name="Kono N."/>
            <person name="Arakawa K."/>
        </authorList>
    </citation>
    <scope>NUCLEOTIDE SEQUENCE [LARGE SCALE GENOMIC DNA]</scope>
</reference>
<name>A0AAV4PQ55_CAEEX</name>
<gene>
    <name evidence="1" type="ORF">CEXT_771191</name>
</gene>
<dbReference type="AlphaFoldDB" id="A0AAV4PQ55"/>
<sequence length="88" mass="10003">MDYALLFSLWGEVQRPVSTNLWHFWGHFSSVDKSRFTHMLLCLLFCWWNLFLALGEGVELVKASTVLLLEGDTGKETTSSVDVLVLVP</sequence>
<comment type="caution">
    <text evidence="1">The sequence shown here is derived from an EMBL/GenBank/DDBJ whole genome shotgun (WGS) entry which is preliminary data.</text>
</comment>
<keyword evidence="2" id="KW-1185">Reference proteome</keyword>
<accession>A0AAV4PQ55</accession>
<dbReference type="Proteomes" id="UP001054945">
    <property type="component" value="Unassembled WGS sequence"/>
</dbReference>